<dbReference type="Proteomes" id="UP000182658">
    <property type="component" value="Unassembled WGS sequence"/>
</dbReference>
<organism evidence="1 2">
    <name type="scientific">Coniochaeta ligniaria NRRL 30616</name>
    <dbReference type="NCBI Taxonomy" id="1408157"/>
    <lineage>
        <taxon>Eukaryota</taxon>
        <taxon>Fungi</taxon>
        <taxon>Dikarya</taxon>
        <taxon>Ascomycota</taxon>
        <taxon>Pezizomycotina</taxon>
        <taxon>Sordariomycetes</taxon>
        <taxon>Sordariomycetidae</taxon>
        <taxon>Coniochaetales</taxon>
        <taxon>Coniochaetaceae</taxon>
        <taxon>Coniochaeta</taxon>
    </lineage>
</organism>
<protein>
    <submittedName>
        <fullName evidence="1">Uncharacterized protein</fullName>
    </submittedName>
</protein>
<accession>A0A1J7J9W2</accession>
<keyword evidence="2" id="KW-1185">Reference proteome</keyword>
<name>A0A1J7J9W2_9PEZI</name>
<dbReference type="AlphaFoldDB" id="A0A1J7J9W2"/>
<proteinExistence type="predicted"/>
<sequence>MATAQFTQGKLCLSDFTDLNTGNPDLPPFTTFIQKKADTAIDAGTVTETEIETGTGAMETGTAMETAMVIALETGIMMKGSTSAPLVDHTSSSAESTETGLDASAVECWASTYAAGVRSANQGWRAFPIPSTAKEWFPNPTRWIGNNKLTITSTTVWLELEYAKGCRHFGVFQRLSSTDFDMLARPKPCLCLQLHQQCCLYTTKQRENIITRLSNEIARPEHTFWIYTVFQTLLFLVHIRLVIKANDLPNALRCISPGTTLPRLCRVTIGDLFTSRMSL</sequence>
<evidence type="ECO:0000313" key="1">
    <source>
        <dbReference type="EMBL" id="OIW24330.1"/>
    </source>
</evidence>
<gene>
    <name evidence="1" type="ORF">CONLIGDRAFT_718713</name>
</gene>
<dbReference type="InParanoid" id="A0A1J7J9W2"/>
<dbReference type="EMBL" id="KV875104">
    <property type="protein sequence ID" value="OIW24330.1"/>
    <property type="molecule type" value="Genomic_DNA"/>
</dbReference>
<reference evidence="1 2" key="1">
    <citation type="submission" date="2016-10" db="EMBL/GenBank/DDBJ databases">
        <title>Draft genome sequence of Coniochaeta ligniaria NRRL30616, a lignocellulolytic fungus for bioabatement of inhibitors in plant biomass hydrolysates.</title>
        <authorList>
            <consortium name="DOE Joint Genome Institute"/>
            <person name="Jimenez D.J."/>
            <person name="Hector R.E."/>
            <person name="Riley R."/>
            <person name="Sun H."/>
            <person name="Grigoriev I.V."/>
            <person name="Van Elsas J.D."/>
            <person name="Nichols N.N."/>
        </authorList>
    </citation>
    <scope>NUCLEOTIDE SEQUENCE [LARGE SCALE GENOMIC DNA]</scope>
    <source>
        <strain evidence="1 2">NRRL 30616</strain>
    </source>
</reference>
<evidence type="ECO:0000313" key="2">
    <source>
        <dbReference type="Proteomes" id="UP000182658"/>
    </source>
</evidence>